<dbReference type="InterPro" id="IPR008927">
    <property type="entry name" value="6-PGluconate_DH-like_C_sf"/>
</dbReference>
<dbReference type="PANTHER" id="PTHR43580">
    <property type="entry name" value="OXIDOREDUCTASE GLYR1-RELATED"/>
    <property type="match status" value="1"/>
</dbReference>
<feature type="domain" description="6-phosphogluconate dehydrogenase NADP-binding" evidence="4">
    <location>
        <begin position="3"/>
        <end position="153"/>
    </location>
</feature>
<dbReference type="PANTHER" id="PTHR43580:SF2">
    <property type="entry name" value="CYTOKINE-LIKE NUCLEAR FACTOR N-PAC"/>
    <property type="match status" value="1"/>
</dbReference>
<evidence type="ECO:0000256" key="2">
    <source>
        <dbReference type="ARBA" id="ARBA00023002"/>
    </source>
</evidence>
<accession>A0A6N7L4B7</accession>
<dbReference type="InterPro" id="IPR051265">
    <property type="entry name" value="HIBADH-related_NP60_sf"/>
</dbReference>
<dbReference type="InterPro" id="IPR015815">
    <property type="entry name" value="HIBADH-related"/>
</dbReference>
<keyword evidence="2" id="KW-0560">Oxidoreductase</keyword>
<gene>
    <name evidence="5" type="ORF">F7Q99_32340</name>
</gene>
<reference evidence="5 6" key="1">
    <citation type="submission" date="2019-09" db="EMBL/GenBank/DDBJ databases">
        <title>Genome Sequences of Streptomyces kaniharaensis ATCC 21070.</title>
        <authorList>
            <person name="Zhu W."/>
            <person name="De Crecy-Lagard V."/>
            <person name="Richards N.G."/>
        </authorList>
    </citation>
    <scope>NUCLEOTIDE SEQUENCE [LARGE SCALE GENOMIC DNA]</scope>
    <source>
        <strain evidence="5 6">SF-557</strain>
    </source>
</reference>
<evidence type="ECO:0000256" key="3">
    <source>
        <dbReference type="PIRSR" id="PIRSR000103-1"/>
    </source>
</evidence>
<keyword evidence="6" id="KW-1185">Reference proteome</keyword>
<dbReference type="PIRSF" id="PIRSF000103">
    <property type="entry name" value="HIBADH"/>
    <property type="match status" value="1"/>
</dbReference>
<dbReference type="GO" id="GO:0016054">
    <property type="term" value="P:organic acid catabolic process"/>
    <property type="evidence" value="ECO:0007669"/>
    <property type="project" value="UniProtKB-ARBA"/>
</dbReference>
<sequence length="262" mass="26134">MNKIAFLGLGRMGLPMARRLAAAGLPLTVWNRSRARAASAGLAFEASPAEAVAGAEVVITMLSDPAAVQEVAGQFLEHLAPGALWIDMSSVGPETVAALRDRLPDGVGLVDAPVLGSVGPAATGDLVVYAGGEPQDLDRAQPVLEHLGRVLRCGGPGLGAALKVVVMGAVVAGVTVVGEALAVADALGVPEELALGALGGGPLAGVVARARSEESDFPVRLAAKDLALGGGGPVLTAAREVLLAHPGIAEEDLSRVVAAIRG</sequence>
<evidence type="ECO:0000259" key="4">
    <source>
        <dbReference type="Pfam" id="PF03446"/>
    </source>
</evidence>
<evidence type="ECO:0000313" key="6">
    <source>
        <dbReference type="Proteomes" id="UP000450000"/>
    </source>
</evidence>
<organism evidence="5 6">
    <name type="scientific">Streptomyces kaniharaensis</name>
    <dbReference type="NCBI Taxonomy" id="212423"/>
    <lineage>
        <taxon>Bacteria</taxon>
        <taxon>Bacillati</taxon>
        <taxon>Actinomycetota</taxon>
        <taxon>Actinomycetes</taxon>
        <taxon>Kitasatosporales</taxon>
        <taxon>Streptomycetaceae</taxon>
        <taxon>Streptomyces</taxon>
    </lineage>
</organism>
<comment type="similarity">
    <text evidence="1">Belongs to the HIBADH-related family.</text>
</comment>
<dbReference type="PROSITE" id="PS00895">
    <property type="entry name" value="3_HYDROXYISOBUT_DH"/>
    <property type="match status" value="1"/>
</dbReference>
<dbReference type="SUPFAM" id="SSF48179">
    <property type="entry name" value="6-phosphogluconate dehydrogenase C-terminal domain-like"/>
    <property type="match status" value="1"/>
</dbReference>
<dbReference type="OrthoDB" id="3185659at2"/>
<protein>
    <submittedName>
        <fullName evidence="5">NAD(P)-dependent oxidoreductase</fullName>
    </submittedName>
</protein>
<dbReference type="InterPro" id="IPR002204">
    <property type="entry name" value="3-OH-isobutyrate_DH-rel_CS"/>
</dbReference>
<evidence type="ECO:0000313" key="5">
    <source>
        <dbReference type="EMBL" id="MQS16753.1"/>
    </source>
</evidence>
<dbReference type="Proteomes" id="UP000450000">
    <property type="component" value="Unassembled WGS sequence"/>
</dbReference>
<dbReference type="GO" id="GO:0016491">
    <property type="term" value="F:oxidoreductase activity"/>
    <property type="evidence" value="ECO:0007669"/>
    <property type="project" value="UniProtKB-KW"/>
</dbReference>
<comment type="caution">
    <text evidence="5">The sequence shown here is derived from an EMBL/GenBank/DDBJ whole genome shotgun (WGS) entry which is preliminary data.</text>
</comment>
<feature type="active site" evidence="3">
    <location>
        <position position="163"/>
    </location>
</feature>
<proteinExistence type="inferred from homology"/>
<dbReference type="InterPro" id="IPR036291">
    <property type="entry name" value="NAD(P)-bd_dom_sf"/>
</dbReference>
<dbReference type="Pfam" id="PF03446">
    <property type="entry name" value="NAD_binding_2"/>
    <property type="match status" value="1"/>
</dbReference>
<dbReference type="Gene3D" id="3.40.50.720">
    <property type="entry name" value="NAD(P)-binding Rossmann-like Domain"/>
    <property type="match status" value="1"/>
</dbReference>
<dbReference type="GO" id="GO:0050661">
    <property type="term" value="F:NADP binding"/>
    <property type="evidence" value="ECO:0007669"/>
    <property type="project" value="InterPro"/>
</dbReference>
<dbReference type="SUPFAM" id="SSF51735">
    <property type="entry name" value="NAD(P)-binding Rossmann-fold domains"/>
    <property type="match status" value="1"/>
</dbReference>
<evidence type="ECO:0000256" key="1">
    <source>
        <dbReference type="ARBA" id="ARBA00009080"/>
    </source>
</evidence>
<dbReference type="EMBL" id="WBOF01000003">
    <property type="protein sequence ID" value="MQS16753.1"/>
    <property type="molecule type" value="Genomic_DNA"/>
</dbReference>
<dbReference type="InterPro" id="IPR006115">
    <property type="entry name" value="6PGDH_NADP-bd"/>
</dbReference>
<name>A0A6N7L4B7_9ACTN</name>
<dbReference type="AlphaFoldDB" id="A0A6N7L4B7"/>